<evidence type="ECO:0000256" key="1">
    <source>
        <dbReference type="SAM" id="MobiDB-lite"/>
    </source>
</evidence>
<sequence>MKAVFCTSIICASLVALIVLLPYSSCAPQDDDEGSYNHPKGREADFSDNSPEVSSFLLEPKDKLFKFPWPEDFNPSCAAENLRLQSLIEELLQQINDREVDIHK</sequence>
<feature type="region of interest" description="Disordered" evidence="1">
    <location>
        <begin position="30"/>
        <end position="53"/>
    </location>
</feature>
<keyword evidence="4" id="KW-1185">Reference proteome</keyword>
<dbReference type="Proteomes" id="UP001378592">
    <property type="component" value="Unassembled WGS sequence"/>
</dbReference>
<evidence type="ECO:0000256" key="2">
    <source>
        <dbReference type="SAM" id="SignalP"/>
    </source>
</evidence>
<proteinExistence type="predicted"/>
<keyword evidence="2" id="KW-0732">Signal</keyword>
<evidence type="ECO:0000313" key="3">
    <source>
        <dbReference type="EMBL" id="KAK7793008.1"/>
    </source>
</evidence>
<organism evidence="3 4">
    <name type="scientific">Gryllus longicercus</name>
    <dbReference type="NCBI Taxonomy" id="2509291"/>
    <lineage>
        <taxon>Eukaryota</taxon>
        <taxon>Metazoa</taxon>
        <taxon>Ecdysozoa</taxon>
        <taxon>Arthropoda</taxon>
        <taxon>Hexapoda</taxon>
        <taxon>Insecta</taxon>
        <taxon>Pterygota</taxon>
        <taxon>Neoptera</taxon>
        <taxon>Polyneoptera</taxon>
        <taxon>Orthoptera</taxon>
        <taxon>Ensifera</taxon>
        <taxon>Gryllidea</taxon>
        <taxon>Grylloidea</taxon>
        <taxon>Gryllidae</taxon>
        <taxon>Gryllinae</taxon>
        <taxon>Gryllus</taxon>
    </lineage>
</organism>
<dbReference type="AlphaFoldDB" id="A0AAN9VKK7"/>
<evidence type="ECO:0008006" key="5">
    <source>
        <dbReference type="Google" id="ProtNLM"/>
    </source>
</evidence>
<accession>A0AAN9VKK7</accession>
<feature type="signal peptide" evidence="2">
    <location>
        <begin position="1"/>
        <end position="26"/>
    </location>
</feature>
<dbReference type="EMBL" id="JAZDUA010000407">
    <property type="protein sequence ID" value="KAK7793008.1"/>
    <property type="molecule type" value="Genomic_DNA"/>
</dbReference>
<reference evidence="3 4" key="1">
    <citation type="submission" date="2024-03" db="EMBL/GenBank/DDBJ databases">
        <title>The genome assembly and annotation of the cricket Gryllus longicercus Weissman &amp; Gray.</title>
        <authorList>
            <person name="Szrajer S."/>
            <person name="Gray D."/>
            <person name="Ylla G."/>
        </authorList>
    </citation>
    <scope>NUCLEOTIDE SEQUENCE [LARGE SCALE GENOMIC DNA]</scope>
    <source>
        <strain evidence="3">DAG 2021-001</strain>
        <tissue evidence="3">Whole body minus gut</tissue>
    </source>
</reference>
<gene>
    <name evidence="3" type="ORF">R5R35_003557</name>
</gene>
<protein>
    <recommendedName>
        <fullName evidence="5">Accessory gland protein</fullName>
    </recommendedName>
</protein>
<name>A0AAN9VKK7_9ORTH</name>
<evidence type="ECO:0000313" key="4">
    <source>
        <dbReference type="Proteomes" id="UP001378592"/>
    </source>
</evidence>
<comment type="caution">
    <text evidence="3">The sequence shown here is derived from an EMBL/GenBank/DDBJ whole genome shotgun (WGS) entry which is preliminary data.</text>
</comment>
<feature type="chain" id="PRO_5042834375" description="Accessory gland protein" evidence="2">
    <location>
        <begin position="27"/>
        <end position="104"/>
    </location>
</feature>